<reference evidence="2" key="1">
    <citation type="submission" date="2020-10" db="EMBL/GenBank/DDBJ databases">
        <authorList>
            <person name="Gilroy R."/>
        </authorList>
    </citation>
    <scope>NUCLEOTIDE SEQUENCE</scope>
    <source>
        <strain evidence="2">17113</strain>
    </source>
</reference>
<dbReference type="Pfam" id="PF13338">
    <property type="entry name" value="AbiEi_4"/>
    <property type="match status" value="1"/>
</dbReference>
<gene>
    <name evidence="2" type="ORF">IAC61_06395</name>
</gene>
<dbReference type="AlphaFoldDB" id="A0A9D9GW54"/>
<dbReference type="Proteomes" id="UP000823634">
    <property type="component" value="Unassembled WGS sequence"/>
</dbReference>
<evidence type="ECO:0000259" key="1">
    <source>
        <dbReference type="Pfam" id="PF13338"/>
    </source>
</evidence>
<evidence type="ECO:0000313" key="2">
    <source>
        <dbReference type="EMBL" id="MBO8426919.1"/>
    </source>
</evidence>
<sequence length="201" mass="22991">MSIEKSIGEIIRRNGGWIGNKILKESGIPAIYLSRYVEKNGLIRVARGFYAEPYWPIDHYLVFQYAYPRFVYSLNSAVYLHGLADAQPNFLEVTGPMNYRPFPKAMDGVFTHTDTVAESYGLGIIEVRTELGNAVRVYDMEKTVCDLIRNKPKVDFELYAKALNGYAKSINRNVGKLMRYANAMKMQKQVRDEMELILNGD</sequence>
<name>A0A9D9GW54_9FIRM</name>
<feature type="domain" description="AbiEi antitoxin N-terminal" evidence="1">
    <location>
        <begin position="9"/>
        <end position="53"/>
    </location>
</feature>
<accession>A0A9D9GW54</accession>
<evidence type="ECO:0000313" key="3">
    <source>
        <dbReference type="Proteomes" id="UP000823634"/>
    </source>
</evidence>
<proteinExistence type="predicted"/>
<dbReference type="InterPro" id="IPR025159">
    <property type="entry name" value="AbiEi_N"/>
</dbReference>
<protein>
    <submittedName>
        <fullName evidence="2">Type IV toxin-antitoxin system AbiEi family antitoxin domain-containing protein</fullName>
    </submittedName>
</protein>
<organism evidence="2 3">
    <name type="scientific">Candidatus Alloenteromonas pullistercoris</name>
    <dbReference type="NCBI Taxonomy" id="2840785"/>
    <lineage>
        <taxon>Bacteria</taxon>
        <taxon>Bacillati</taxon>
        <taxon>Bacillota</taxon>
        <taxon>Bacillota incertae sedis</taxon>
        <taxon>Candidatus Alloenteromonas</taxon>
    </lineage>
</organism>
<dbReference type="EMBL" id="JADINA010000039">
    <property type="protein sequence ID" value="MBO8426919.1"/>
    <property type="molecule type" value="Genomic_DNA"/>
</dbReference>
<comment type="caution">
    <text evidence="2">The sequence shown here is derived from an EMBL/GenBank/DDBJ whole genome shotgun (WGS) entry which is preliminary data.</text>
</comment>
<reference evidence="2" key="2">
    <citation type="journal article" date="2021" name="PeerJ">
        <title>Extensive microbial diversity within the chicken gut microbiome revealed by metagenomics and culture.</title>
        <authorList>
            <person name="Gilroy R."/>
            <person name="Ravi A."/>
            <person name="Getino M."/>
            <person name="Pursley I."/>
            <person name="Horton D.L."/>
            <person name="Alikhan N.F."/>
            <person name="Baker D."/>
            <person name="Gharbi K."/>
            <person name="Hall N."/>
            <person name="Watson M."/>
            <person name="Adriaenssens E.M."/>
            <person name="Foster-Nyarko E."/>
            <person name="Jarju S."/>
            <person name="Secka A."/>
            <person name="Antonio M."/>
            <person name="Oren A."/>
            <person name="Chaudhuri R.R."/>
            <person name="La Ragione R."/>
            <person name="Hildebrand F."/>
            <person name="Pallen M.J."/>
        </authorList>
    </citation>
    <scope>NUCLEOTIDE SEQUENCE</scope>
    <source>
        <strain evidence="2">17113</strain>
    </source>
</reference>